<sequence>MGLIILKKEFWCCSSDLYIASRKNSISNKMVIKDKRDGGGSTILGSLIRSCFFVSSSPGKGGNARRETSVSTSSGTEATMVAAAKHFSSAHKVRFD</sequence>
<dbReference type="InParanoid" id="A0A5E4F806"/>
<gene>
    <name evidence="1" type="ORF">ALMOND_2B017220</name>
</gene>
<evidence type="ECO:0000313" key="2">
    <source>
        <dbReference type="Proteomes" id="UP000327085"/>
    </source>
</evidence>
<dbReference type="EMBL" id="CABIKO010000079">
    <property type="protein sequence ID" value="VVA24203.1"/>
    <property type="molecule type" value="Genomic_DNA"/>
</dbReference>
<evidence type="ECO:0000313" key="1">
    <source>
        <dbReference type="EMBL" id="VVA24203.1"/>
    </source>
</evidence>
<organism evidence="1 2">
    <name type="scientific">Prunus dulcis</name>
    <name type="common">Almond</name>
    <name type="synonym">Amygdalus dulcis</name>
    <dbReference type="NCBI Taxonomy" id="3755"/>
    <lineage>
        <taxon>Eukaryota</taxon>
        <taxon>Viridiplantae</taxon>
        <taxon>Streptophyta</taxon>
        <taxon>Embryophyta</taxon>
        <taxon>Tracheophyta</taxon>
        <taxon>Spermatophyta</taxon>
        <taxon>Magnoliopsida</taxon>
        <taxon>eudicotyledons</taxon>
        <taxon>Gunneridae</taxon>
        <taxon>Pentapetalae</taxon>
        <taxon>rosids</taxon>
        <taxon>fabids</taxon>
        <taxon>Rosales</taxon>
        <taxon>Rosaceae</taxon>
        <taxon>Amygdaloideae</taxon>
        <taxon>Amygdaleae</taxon>
        <taxon>Prunus</taxon>
    </lineage>
</organism>
<name>A0A5E4F806_PRUDU</name>
<protein>
    <submittedName>
        <fullName evidence="1">Uncharacterized protein</fullName>
    </submittedName>
</protein>
<accession>A0A5E4F806</accession>
<proteinExistence type="predicted"/>
<dbReference type="AlphaFoldDB" id="A0A5E4F806"/>
<dbReference type="Proteomes" id="UP000327085">
    <property type="component" value="Chromosome 1"/>
</dbReference>
<dbReference type="Gramene" id="VVA24203">
    <property type="protein sequence ID" value="VVA24203"/>
    <property type="gene ID" value="Prudul26B017220"/>
</dbReference>
<reference evidence="2" key="1">
    <citation type="journal article" date="2020" name="Plant J.">
        <title>Transposons played a major role in the diversification between the closely related almond and peach genomes: results from the almond genome sequence.</title>
        <authorList>
            <person name="Alioto T."/>
            <person name="Alexiou K.G."/>
            <person name="Bardil A."/>
            <person name="Barteri F."/>
            <person name="Castanera R."/>
            <person name="Cruz F."/>
            <person name="Dhingra A."/>
            <person name="Duval H."/>
            <person name="Fernandez I Marti A."/>
            <person name="Frias L."/>
            <person name="Galan B."/>
            <person name="Garcia J.L."/>
            <person name="Howad W."/>
            <person name="Gomez-Garrido J."/>
            <person name="Gut M."/>
            <person name="Julca I."/>
            <person name="Morata J."/>
            <person name="Puigdomenech P."/>
            <person name="Ribeca P."/>
            <person name="Rubio Cabetas M.J."/>
            <person name="Vlasova A."/>
            <person name="Wirthensohn M."/>
            <person name="Garcia-Mas J."/>
            <person name="Gabaldon T."/>
            <person name="Casacuberta J.M."/>
            <person name="Arus P."/>
        </authorList>
    </citation>
    <scope>NUCLEOTIDE SEQUENCE [LARGE SCALE GENOMIC DNA]</scope>
    <source>
        <strain evidence="2">cv. Texas</strain>
    </source>
</reference>